<evidence type="ECO:0000256" key="1">
    <source>
        <dbReference type="ARBA" id="ARBA00022737"/>
    </source>
</evidence>
<dbReference type="PANTHER" id="PTHR47003:SF11">
    <property type="entry name" value="PPR SUPERFAMILY PROTEIN"/>
    <property type="match status" value="1"/>
</dbReference>
<accession>A0AAD7LD52</accession>
<name>A0AAD7LD52_QUISA</name>
<gene>
    <name evidence="2" type="ORF">O6P43_021750</name>
</gene>
<dbReference type="InterPro" id="IPR011990">
    <property type="entry name" value="TPR-like_helical_dom_sf"/>
</dbReference>
<dbReference type="PANTHER" id="PTHR47003">
    <property type="entry name" value="OS01G0970900 PROTEIN"/>
    <property type="match status" value="1"/>
</dbReference>
<dbReference type="GO" id="GO:0008380">
    <property type="term" value="P:RNA splicing"/>
    <property type="evidence" value="ECO:0007669"/>
    <property type="project" value="InterPro"/>
</dbReference>
<protein>
    <submittedName>
        <fullName evidence="2">Pentatricopeptide repeat-containing protein</fullName>
    </submittedName>
</protein>
<keyword evidence="3" id="KW-1185">Reference proteome</keyword>
<proteinExistence type="predicted"/>
<sequence length="231" mass="26190">MIVIVYFSYHFLGAVISYCFDQKCLQIYTLSKKFSSLSNGPSSKLHGKVVPIVDWGNQEESRKVEGVRQLVDNVCHVLESGHWGPALENALSKFVEKPQPELVFGVLRRLKDAKLAIQYFRWVERKAAEAHCPESYDSLLMVMARSRNFDCLEQILEEMSFAGFGLSNRTSVELIASCVKSQKQRDAFDIIQTMRKFKFRPAFTAYSTLIGALSAVHESGLCSLSFIKCRN</sequence>
<dbReference type="KEGG" id="qsa:O6P43_021750"/>
<evidence type="ECO:0000313" key="2">
    <source>
        <dbReference type="EMBL" id="KAJ7955105.1"/>
    </source>
</evidence>
<reference evidence="2" key="1">
    <citation type="journal article" date="2023" name="Science">
        <title>Elucidation of the pathway for biosynthesis of saponin adjuvants from the soapbark tree.</title>
        <authorList>
            <person name="Reed J."/>
            <person name="Orme A."/>
            <person name="El-Demerdash A."/>
            <person name="Owen C."/>
            <person name="Martin L.B.B."/>
            <person name="Misra R.C."/>
            <person name="Kikuchi S."/>
            <person name="Rejzek M."/>
            <person name="Martin A.C."/>
            <person name="Harkess A."/>
            <person name="Leebens-Mack J."/>
            <person name="Louveau T."/>
            <person name="Stephenson M.J."/>
            <person name="Osbourn A."/>
        </authorList>
    </citation>
    <scope>NUCLEOTIDE SEQUENCE</scope>
    <source>
        <strain evidence="2">S10</strain>
    </source>
</reference>
<dbReference type="Pfam" id="PF13812">
    <property type="entry name" value="PPR_3"/>
    <property type="match status" value="1"/>
</dbReference>
<organism evidence="2 3">
    <name type="scientific">Quillaja saponaria</name>
    <name type="common">Soap bark tree</name>
    <dbReference type="NCBI Taxonomy" id="32244"/>
    <lineage>
        <taxon>Eukaryota</taxon>
        <taxon>Viridiplantae</taxon>
        <taxon>Streptophyta</taxon>
        <taxon>Embryophyta</taxon>
        <taxon>Tracheophyta</taxon>
        <taxon>Spermatophyta</taxon>
        <taxon>Magnoliopsida</taxon>
        <taxon>eudicotyledons</taxon>
        <taxon>Gunneridae</taxon>
        <taxon>Pentapetalae</taxon>
        <taxon>rosids</taxon>
        <taxon>fabids</taxon>
        <taxon>Fabales</taxon>
        <taxon>Quillajaceae</taxon>
        <taxon>Quillaja</taxon>
    </lineage>
</organism>
<dbReference type="Gene3D" id="1.25.40.10">
    <property type="entry name" value="Tetratricopeptide repeat domain"/>
    <property type="match status" value="1"/>
</dbReference>
<dbReference type="Proteomes" id="UP001163823">
    <property type="component" value="Chromosome 9"/>
</dbReference>
<evidence type="ECO:0000313" key="3">
    <source>
        <dbReference type="Proteomes" id="UP001163823"/>
    </source>
</evidence>
<dbReference type="InterPro" id="IPR002885">
    <property type="entry name" value="PPR_rpt"/>
</dbReference>
<comment type="caution">
    <text evidence="2">The sequence shown here is derived from an EMBL/GenBank/DDBJ whole genome shotgun (WGS) entry which is preliminary data.</text>
</comment>
<dbReference type="InterPro" id="IPR044578">
    <property type="entry name" value="BIR6-like"/>
</dbReference>
<keyword evidence="1" id="KW-0677">Repeat</keyword>
<dbReference type="AlphaFoldDB" id="A0AAD7LD52"/>
<dbReference type="EMBL" id="JARAOO010000009">
    <property type="protein sequence ID" value="KAJ7955105.1"/>
    <property type="molecule type" value="Genomic_DNA"/>
</dbReference>